<reference evidence="3 4" key="1">
    <citation type="submission" date="2021-02" db="EMBL/GenBank/DDBJ databases">
        <title>Plant Genome Project.</title>
        <authorList>
            <person name="Zhang R.-G."/>
        </authorList>
    </citation>
    <scope>NUCLEOTIDE SEQUENCE [LARGE SCALE GENOMIC DNA]</scope>
    <source>
        <tissue evidence="3">Leaves</tissue>
    </source>
</reference>
<evidence type="ECO:0000256" key="2">
    <source>
        <dbReference type="SAM" id="Phobius"/>
    </source>
</evidence>
<evidence type="ECO:0000256" key="1">
    <source>
        <dbReference type="SAM" id="MobiDB-lite"/>
    </source>
</evidence>
<gene>
    <name evidence="3" type="ORF">JRO89_XS01G0227100</name>
</gene>
<feature type="compositionally biased region" description="Polar residues" evidence="1">
    <location>
        <begin position="7"/>
        <end position="20"/>
    </location>
</feature>
<feature type="transmembrane region" description="Helical" evidence="2">
    <location>
        <begin position="106"/>
        <end position="126"/>
    </location>
</feature>
<keyword evidence="2" id="KW-1133">Transmembrane helix</keyword>
<dbReference type="Proteomes" id="UP000827721">
    <property type="component" value="Unassembled WGS sequence"/>
</dbReference>
<protein>
    <submittedName>
        <fullName evidence="3">Uncharacterized protein</fullName>
    </submittedName>
</protein>
<comment type="caution">
    <text evidence="3">The sequence shown here is derived from an EMBL/GenBank/DDBJ whole genome shotgun (WGS) entry which is preliminary data.</text>
</comment>
<evidence type="ECO:0000313" key="4">
    <source>
        <dbReference type="Proteomes" id="UP000827721"/>
    </source>
</evidence>
<feature type="compositionally biased region" description="Basic and acidic residues" evidence="1">
    <location>
        <begin position="26"/>
        <end position="50"/>
    </location>
</feature>
<organism evidence="3 4">
    <name type="scientific">Xanthoceras sorbifolium</name>
    <dbReference type="NCBI Taxonomy" id="99658"/>
    <lineage>
        <taxon>Eukaryota</taxon>
        <taxon>Viridiplantae</taxon>
        <taxon>Streptophyta</taxon>
        <taxon>Embryophyta</taxon>
        <taxon>Tracheophyta</taxon>
        <taxon>Spermatophyta</taxon>
        <taxon>Magnoliopsida</taxon>
        <taxon>eudicotyledons</taxon>
        <taxon>Gunneridae</taxon>
        <taxon>Pentapetalae</taxon>
        <taxon>rosids</taxon>
        <taxon>malvids</taxon>
        <taxon>Sapindales</taxon>
        <taxon>Sapindaceae</taxon>
        <taxon>Xanthoceroideae</taxon>
        <taxon>Xanthoceras</taxon>
    </lineage>
</organism>
<sequence length="178" mass="19052">MLKNGLPDSTQYNQVSSEPPNTAEGDDGKGMHYQREQITRTPDRAREGADKVNGSGTVHEGHTRLELKRDLIVARGPHALRLRLGAGSSSSILIITTLIDMTTGRALFSLALICVAFAMLVSVGMAHEGHEHHHSPASSPVPGENGGSAAADFPPRLFSTTLFASFAFLVPFCLSIVY</sequence>
<accession>A0ABQ8IKS3</accession>
<evidence type="ECO:0000313" key="3">
    <source>
        <dbReference type="EMBL" id="KAH7577245.1"/>
    </source>
</evidence>
<feature type="transmembrane region" description="Helical" evidence="2">
    <location>
        <begin position="157"/>
        <end position="177"/>
    </location>
</feature>
<keyword evidence="4" id="KW-1185">Reference proteome</keyword>
<keyword evidence="2" id="KW-0472">Membrane</keyword>
<dbReference type="EMBL" id="JAFEMO010000001">
    <property type="protein sequence ID" value="KAH7577245.1"/>
    <property type="molecule type" value="Genomic_DNA"/>
</dbReference>
<name>A0ABQ8IKS3_9ROSI</name>
<keyword evidence="2" id="KW-0812">Transmembrane</keyword>
<proteinExistence type="predicted"/>
<feature type="region of interest" description="Disordered" evidence="1">
    <location>
        <begin position="1"/>
        <end position="61"/>
    </location>
</feature>